<dbReference type="RefSeq" id="WP_128494630.1">
    <property type="nucleotide sequence ID" value="NZ_RZNB01000002.1"/>
</dbReference>
<evidence type="ECO:0000256" key="1">
    <source>
        <dbReference type="ARBA" id="ARBA00023125"/>
    </source>
</evidence>
<dbReference type="EMBL" id="RZNB01000002">
    <property type="protein sequence ID" value="RWZ51917.1"/>
    <property type="molecule type" value="Genomic_DNA"/>
</dbReference>
<dbReference type="InterPro" id="IPR012340">
    <property type="entry name" value="NA-bd_OB-fold"/>
</dbReference>
<proteinExistence type="predicted"/>
<evidence type="ECO:0000313" key="3">
    <source>
        <dbReference type="EMBL" id="RWZ51917.1"/>
    </source>
</evidence>
<accession>A0A444PVM3</accession>
<evidence type="ECO:0000313" key="4">
    <source>
        <dbReference type="Proteomes" id="UP000288547"/>
    </source>
</evidence>
<comment type="caution">
    <text evidence="3">The sequence shown here is derived from an EMBL/GenBank/DDBJ whole genome shotgun (WGS) entry which is preliminary data.</text>
</comment>
<evidence type="ECO:0000256" key="2">
    <source>
        <dbReference type="PROSITE-ProRule" id="PRU00252"/>
    </source>
</evidence>
<dbReference type="OrthoDB" id="4427276at2"/>
<dbReference type="AlphaFoldDB" id="A0A444PVM3"/>
<keyword evidence="4" id="KW-1185">Reference proteome</keyword>
<organism evidence="3 4">
    <name type="scientific">Labedella phragmitis</name>
    <dbReference type="NCBI Taxonomy" id="2498849"/>
    <lineage>
        <taxon>Bacteria</taxon>
        <taxon>Bacillati</taxon>
        <taxon>Actinomycetota</taxon>
        <taxon>Actinomycetes</taxon>
        <taxon>Micrococcales</taxon>
        <taxon>Microbacteriaceae</taxon>
        <taxon>Labedella</taxon>
    </lineage>
</organism>
<dbReference type="Proteomes" id="UP000288547">
    <property type="component" value="Unassembled WGS sequence"/>
</dbReference>
<dbReference type="SUPFAM" id="SSF50249">
    <property type="entry name" value="Nucleic acid-binding proteins"/>
    <property type="match status" value="1"/>
</dbReference>
<evidence type="ECO:0008006" key="5">
    <source>
        <dbReference type="Google" id="ProtNLM"/>
    </source>
</evidence>
<protein>
    <recommendedName>
        <fullName evidence="5">Single-stranded DNA-binding protein</fullName>
    </recommendedName>
</protein>
<keyword evidence="1 2" id="KW-0238">DNA-binding</keyword>
<dbReference type="InterPro" id="IPR000424">
    <property type="entry name" value="Primosome_PriB/ssb"/>
</dbReference>
<dbReference type="GO" id="GO:0003697">
    <property type="term" value="F:single-stranded DNA binding"/>
    <property type="evidence" value="ECO:0007669"/>
    <property type="project" value="InterPro"/>
</dbReference>
<sequence>MNGRITVSGVVQTDPRSLTTVEGLAIATFAIRATADVSSRIRISASREFGPFVVTALDALADAVATGVRSGDHVVIAGSLHLAPTSESGFVVAELHADAVGLDVRRRRGDRRPVGCHDSRILPS</sequence>
<gene>
    <name evidence="3" type="ORF">ELQ90_07510</name>
</gene>
<name>A0A444PVM3_9MICO</name>
<dbReference type="PROSITE" id="PS50935">
    <property type="entry name" value="SSB"/>
    <property type="match status" value="1"/>
</dbReference>
<dbReference type="Gene3D" id="2.40.50.140">
    <property type="entry name" value="Nucleic acid-binding proteins"/>
    <property type="match status" value="1"/>
</dbReference>
<reference evidence="3 4" key="1">
    <citation type="submission" date="2018-12" db="EMBL/GenBank/DDBJ databases">
        <authorList>
            <person name="Li F."/>
        </authorList>
    </citation>
    <scope>NUCLEOTIDE SEQUENCE [LARGE SCALE GENOMIC DNA]</scope>
    <source>
        <strain evidence="3 4">11W25H-1</strain>
    </source>
</reference>